<gene>
    <name evidence="2" type="ORF">FHS27_003050</name>
</gene>
<dbReference type="Pfam" id="PF01345">
    <property type="entry name" value="DUF11"/>
    <property type="match status" value="1"/>
</dbReference>
<evidence type="ECO:0000313" key="3">
    <source>
        <dbReference type="Proteomes" id="UP000536179"/>
    </source>
</evidence>
<reference evidence="2 3" key="1">
    <citation type="submission" date="2020-08" db="EMBL/GenBank/DDBJ databases">
        <title>Genomic Encyclopedia of Type Strains, Phase III (KMG-III): the genomes of soil and plant-associated and newly described type strains.</title>
        <authorList>
            <person name="Whitman W."/>
        </authorList>
    </citation>
    <scope>NUCLEOTIDE SEQUENCE [LARGE SCALE GENOMIC DNA]</scope>
    <source>
        <strain evidence="2 3">CECT 8075</strain>
    </source>
</reference>
<protein>
    <submittedName>
        <fullName evidence="2">Putative repeat protein (TIGR01451 family)</fullName>
    </submittedName>
</protein>
<feature type="domain" description="DUF11" evidence="1">
    <location>
        <begin position="369"/>
        <end position="461"/>
    </location>
</feature>
<dbReference type="InterPro" id="IPR047589">
    <property type="entry name" value="DUF11_rpt"/>
</dbReference>
<dbReference type="Proteomes" id="UP000536179">
    <property type="component" value="Unassembled WGS sequence"/>
</dbReference>
<dbReference type="PANTHER" id="PTHR34819:SF3">
    <property type="entry name" value="CELL SURFACE PROTEIN"/>
    <property type="match status" value="1"/>
</dbReference>
<evidence type="ECO:0000259" key="1">
    <source>
        <dbReference type="Pfam" id="PF01345"/>
    </source>
</evidence>
<comment type="caution">
    <text evidence="2">The sequence shown here is derived from an EMBL/GenBank/DDBJ whole genome shotgun (WGS) entry which is preliminary data.</text>
</comment>
<proteinExistence type="predicted"/>
<dbReference type="InterPro" id="IPR051172">
    <property type="entry name" value="Chlamydia_OmcB"/>
</dbReference>
<dbReference type="AlphaFoldDB" id="A0A7W5H6T8"/>
<dbReference type="Gene3D" id="2.60.40.740">
    <property type="match status" value="1"/>
</dbReference>
<keyword evidence="3" id="KW-1185">Reference proteome</keyword>
<name>A0A7W5H6T8_9BACT</name>
<accession>A0A7W5H6T8</accession>
<evidence type="ECO:0000313" key="2">
    <source>
        <dbReference type="EMBL" id="MBB3207231.1"/>
    </source>
</evidence>
<dbReference type="NCBIfam" id="TIGR01451">
    <property type="entry name" value="B_ant_repeat"/>
    <property type="match status" value="1"/>
</dbReference>
<dbReference type="EMBL" id="JACHXU010000009">
    <property type="protein sequence ID" value="MBB3207231.1"/>
    <property type="molecule type" value="Genomic_DNA"/>
</dbReference>
<dbReference type="InterPro" id="IPR001434">
    <property type="entry name" value="OmcB-like_DUF11"/>
</dbReference>
<organism evidence="2 3">
    <name type="scientific">Aporhodopirellula rubra</name>
    <dbReference type="NCBI Taxonomy" id="980271"/>
    <lineage>
        <taxon>Bacteria</taxon>
        <taxon>Pseudomonadati</taxon>
        <taxon>Planctomycetota</taxon>
        <taxon>Planctomycetia</taxon>
        <taxon>Pirellulales</taxon>
        <taxon>Pirellulaceae</taxon>
        <taxon>Aporhodopirellula</taxon>
    </lineage>
</organism>
<sequence>MMPLAENSQRVRVTDAPIVFAMTLLSVIAVTSGCAGLPLGGSRNQPADLPATTAATPQTSTALLEPVATLAPGVATASVAPSRQTMSASVAKPASTKVNANISQVGFRRSSTHVGDDNCDPNACGCSFGPCADSQCGGGCVSCNQRPHGYAMPAMVPQPWIYDPQEFLCDGGDQNPDAVLTIDDRIIGLQPEDTVTHYTTENGDIEFAASNRVCVYSPRFGNVRRITGAIQGDGAIGVSGVIRPVGPAGVNYDLPGLVVRDSVEVDHAEFTRRIDSMRDRNRGVRIERVQQLHLASDVLTVLAGIQNISISELDESLLALLERHAVAANIWTVDESVEVEIQDLAPPVLTRDQKVDSLVVYDFPDAGRLNLIKIADKQHAAIGDTVTFALRLQNVGDSAVSGVVVTDNLTTRLEYVADSQTASIDADFETKVNSASSSQLIWRLKETLAVGDSVTIEFKCRIR</sequence>
<dbReference type="PANTHER" id="PTHR34819">
    <property type="entry name" value="LARGE CYSTEINE-RICH PERIPLASMIC PROTEIN OMCB"/>
    <property type="match status" value="1"/>
</dbReference>
<dbReference type="RefSeq" id="WP_184305586.1">
    <property type="nucleotide sequence ID" value="NZ_JACHXU010000009.1"/>
</dbReference>